<dbReference type="NCBIfam" id="TIGR00658">
    <property type="entry name" value="orni_carb_tr"/>
    <property type="match status" value="1"/>
</dbReference>
<gene>
    <name evidence="11" type="primary">argF</name>
    <name evidence="11" type="ORF">HCN83_06800</name>
</gene>
<dbReference type="SUPFAM" id="SSF53671">
    <property type="entry name" value="Aspartate/ornithine carbamoyltransferase"/>
    <property type="match status" value="1"/>
</dbReference>
<dbReference type="HAMAP" id="MF_01109">
    <property type="entry name" value="OTCase"/>
    <property type="match status" value="1"/>
</dbReference>
<comment type="subcellular location">
    <subcellularLocation>
        <location evidence="8">Cytoplasm</location>
    </subcellularLocation>
</comment>
<dbReference type="FunFam" id="3.40.50.1370:FF:000008">
    <property type="entry name" value="Ornithine carbamoyltransferase"/>
    <property type="match status" value="1"/>
</dbReference>
<dbReference type="PRINTS" id="PR00100">
    <property type="entry name" value="AOTCASE"/>
</dbReference>
<feature type="binding site" evidence="8">
    <location>
        <position position="230"/>
    </location>
    <ligand>
        <name>L-ornithine</name>
        <dbReference type="ChEBI" id="CHEBI:46911"/>
    </ligand>
</feature>
<dbReference type="PANTHER" id="PTHR45753">
    <property type="entry name" value="ORNITHINE CARBAMOYLTRANSFERASE, MITOCHONDRIAL"/>
    <property type="match status" value="1"/>
</dbReference>
<reference evidence="11 12" key="1">
    <citation type="submission" date="2020-03" db="EMBL/GenBank/DDBJ databases">
        <title>Assessment of the enzymatic potential of alkaline-tolerant lipase obtained from Bacillus luteus H11 (technogenic soil) for the bioremediation of saline soils contaminated with petroleum substances.</title>
        <authorList>
            <person name="Kalwasinska A."/>
        </authorList>
    </citation>
    <scope>NUCLEOTIDE SEQUENCE [LARGE SCALE GENOMIC DNA]</scope>
    <source>
        <strain evidence="11 12">H11</strain>
    </source>
</reference>
<evidence type="ECO:0000256" key="1">
    <source>
        <dbReference type="ARBA" id="ARBA00003822"/>
    </source>
</evidence>
<dbReference type="InterPro" id="IPR036901">
    <property type="entry name" value="Asp/Orn_carbamoylTrfase_sf"/>
</dbReference>
<keyword evidence="12" id="KW-1185">Reference proteome</keyword>
<name>A0A969PTK4_9BACI</name>
<dbReference type="RefSeq" id="WP_168005736.1">
    <property type="nucleotide sequence ID" value="NZ_JAATHJ010000007.1"/>
</dbReference>
<dbReference type="InterPro" id="IPR006131">
    <property type="entry name" value="Asp_carbamoyltransf_Asp/Orn-bd"/>
</dbReference>
<dbReference type="PANTHER" id="PTHR45753:SF3">
    <property type="entry name" value="ORNITHINE TRANSCARBAMYLASE, MITOCHONDRIAL"/>
    <property type="match status" value="1"/>
</dbReference>
<comment type="pathway">
    <text evidence="2">Amino-acid biosynthesis; L-arginine biosynthesis; L-arginine from L-ornithine and carbamoyl phosphate: step 1/3.</text>
</comment>
<dbReference type="PROSITE" id="PS00097">
    <property type="entry name" value="CARBAMOYLTRANSFERASE"/>
    <property type="match status" value="1"/>
</dbReference>
<dbReference type="Pfam" id="PF02729">
    <property type="entry name" value="OTCace_N"/>
    <property type="match status" value="1"/>
</dbReference>
<dbReference type="Gene3D" id="3.40.50.1370">
    <property type="entry name" value="Aspartate/ornithine carbamoyltransferase"/>
    <property type="match status" value="2"/>
</dbReference>
<dbReference type="PRINTS" id="PR00102">
    <property type="entry name" value="OTCASE"/>
</dbReference>
<protein>
    <recommendedName>
        <fullName evidence="5 8">Ornithine carbamoyltransferase</fullName>
        <shortName evidence="8">OTCase</shortName>
        <ecNumber evidence="4 8">2.1.3.3</ecNumber>
    </recommendedName>
</protein>
<keyword evidence="8" id="KW-0963">Cytoplasm</keyword>
<dbReference type="GO" id="GO:0004585">
    <property type="term" value="F:ornithine carbamoyltransferase activity"/>
    <property type="evidence" value="ECO:0007669"/>
    <property type="project" value="UniProtKB-UniRule"/>
</dbReference>
<dbReference type="AlphaFoldDB" id="A0A969PTK4"/>
<feature type="binding site" evidence="8">
    <location>
        <position position="166"/>
    </location>
    <ligand>
        <name>L-ornithine</name>
        <dbReference type="ChEBI" id="CHEBI:46911"/>
    </ligand>
</feature>
<comment type="similarity">
    <text evidence="3 8">Belongs to the aspartate/ornithine carbamoyltransferase superfamily. OTCase family.</text>
</comment>
<accession>A0A969PTK4</accession>
<dbReference type="EC" id="2.1.3.3" evidence="4 8"/>
<evidence type="ECO:0000256" key="7">
    <source>
        <dbReference type="ARBA" id="ARBA00048772"/>
    </source>
</evidence>
<dbReference type="GO" id="GO:0042450">
    <property type="term" value="P:L-arginine biosynthetic process via ornithine"/>
    <property type="evidence" value="ECO:0007669"/>
    <property type="project" value="UniProtKB-UniRule"/>
</dbReference>
<dbReference type="InterPro" id="IPR006130">
    <property type="entry name" value="Asp/Orn_carbamoylTrfase"/>
</dbReference>
<feature type="binding site" evidence="8">
    <location>
        <position position="107"/>
    </location>
    <ligand>
        <name>carbamoyl phosphate</name>
        <dbReference type="ChEBI" id="CHEBI:58228"/>
    </ligand>
</feature>
<dbReference type="Pfam" id="PF00185">
    <property type="entry name" value="OTCace"/>
    <property type="match status" value="1"/>
</dbReference>
<dbReference type="InterPro" id="IPR002292">
    <property type="entry name" value="Orn/put_carbamltrans"/>
</dbReference>
<feature type="domain" description="Aspartate/ornithine carbamoyltransferase Asp/Orn-binding" evidence="9">
    <location>
        <begin position="153"/>
        <end position="307"/>
    </location>
</feature>
<dbReference type="InterPro" id="IPR024904">
    <property type="entry name" value="OTCase_ArgI"/>
</dbReference>
<comment type="function">
    <text evidence="1">Reversibly catalyzes the transfer of the carbamoyl group from carbamoyl phosphate (CP) to the N(epsilon) atom of ornithine (ORN) to produce L-citrulline.</text>
</comment>
<feature type="binding site" evidence="8">
    <location>
        <begin position="56"/>
        <end position="59"/>
    </location>
    <ligand>
        <name>carbamoyl phosphate</name>
        <dbReference type="ChEBI" id="CHEBI:58228"/>
    </ligand>
</feature>
<dbReference type="InterPro" id="IPR006132">
    <property type="entry name" value="Asp/Orn_carbamoyltranf_P-bd"/>
</dbReference>
<comment type="catalytic activity">
    <reaction evidence="7 8">
        <text>carbamoyl phosphate + L-ornithine = L-citrulline + phosphate + H(+)</text>
        <dbReference type="Rhea" id="RHEA:19513"/>
        <dbReference type="ChEBI" id="CHEBI:15378"/>
        <dbReference type="ChEBI" id="CHEBI:43474"/>
        <dbReference type="ChEBI" id="CHEBI:46911"/>
        <dbReference type="ChEBI" id="CHEBI:57743"/>
        <dbReference type="ChEBI" id="CHEBI:58228"/>
        <dbReference type="EC" id="2.1.3.3"/>
    </reaction>
</comment>
<dbReference type="Proteomes" id="UP000752012">
    <property type="component" value="Unassembled WGS sequence"/>
</dbReference>
<keyword evidence="6 8" id="KW-0808">Transferase</keyword>
<organism evidence="11 12">
    <name type="scientific">Alkalicoccus luteus</name>
    <dbReference type="NCBI Taxonomy" id="1237094"/>
    <lineage>
        <taxon>Bacteria</taxon>
        <taxon>Bacillati</taxon>
        <taxon>Bacillota</taxon>
        <taxon>Bacilli</taxon>
        <taxon>Bacillales</taxon>
        <taxon>Bacillaceae</taxon>
        <taxon>Alkalicoccus</taxon>
    </lineage>
</organism>
<evidence type="ECO:0000256" key="4">
    <source>
        <dbReference type="ARBA" id="ARBA00013007"/>
    </source>
</evidence>
<dbReference type="GO" id="GO:0019240">
    <property type="term" value="P:citrulline biosynthetic process"/>
    <property type="evidence" value="ECO:0007669"/>
    <property type="project" value="TreeGrafter"/>
</dbReference>
<feature type="binding site" evidence="8">
    <location>
        <position position="298"/>
    </location>
    <ligand>
        <name>carbamoyl phosphate</name>
        <dbReference type="ChEBI" id="CHEBI:58228"/>
    </ligand>
</feature>
<evidence type="ECO:0000256" key="3">
    <source>
        <dbReference type="ARBA" id="ARBA00007805"/>
    </source>
</evidence>
<feature type="binding site" evidence="8">
    <location>
        <begin position="134"/>
        <end position="137"/>
    </location>
    <ligand>
        <name>carbamoyl phosphate</name>
        <dbReference type="ChEBI" id="CHEBI:58228"/>
    </ligand>
</feature>
<feature type="binding site" evidence="8">
    <location>
        <position position="83"/>
    </location>
    <ligand>
        <name>carbamoyl phosphate</name>
        <dbReference type="ChEBI" id="CHEBI:58228"/>
    </ligand>
</feature>
<feature type="binding site" evidence="8">
    <location>
        <begin position="234"/>
        <end position="235"/>
    </location>
    <ligand>
        <name>L-ornithine</name>
        <dbReference type="ChEBI" id="CHEBI:46911"/>
    </ligand>
</feature>
<dbReference type="GO" id="GO:0005737">
    <property type="term" value="C:cytoplasm"/>
    <property type="evidence" value="ECO:0007669"/>
    <property type="project" value="UniProtKB-SubCell"/>
</dbReference>
<feature type="binding site" evidence="8">
    <location>
        <begin position="270"/>
        <end position="271"/>
    </location>
    <ligand>
        <name>carbamoyl phosphate</name>
        <dbReference type="ChEBI" id="CHEBI:58228"/>
    </ligand>
</feature>
<evidence type="ECO:0000313" key="11">
    <source>
        <dbReference type="EMBL" id="NJP37294.1"/>
    </source>
</evidence>
<proteinExistence type="inferred from homology"/>
<feature type="domain" description="Aspartate/ornithine carbamoyltransferase carbamoyl-P binding" evidence="10">
    <location>
        <begin position="8"/>
        <end position="147"/>
    </location>
</feature>
<evidence type="ECO:0000256" key="8">
    <source>
        <dbReference type="HAMAP-Rule" id="MF_01109"/>
    </source>
</evidence>
<dbReference type="EMBL" id="JAATHJ010000007">
    <property type="protein sequence ID" value="NJP37294.1"/>
    <property type="molecule type" value="Genomic_DNA"/>
</dbReference>
<comment type="caution">
    <text evidence="11">The sequence shown here is derived from an EMBL/GenBank/DDBJ whole genome shotgun (WGS) entry which is preliminary data.</text>
</comment>
<evidence type="ECO:0000313" key="12">
    <source>
        <dbReference type="Proteomes" id="UP000752012"/>
    </source>
</evidence>
<dbReference type="NCBIfam" id="NF001986">
    <property type="entry name" value="PRK00779.1"/>
    <property type="match status" value="1"/>
</dbReference>
<evidence type="ECO:0000256" key="2">
    <source>
        <dbReference type="ARBA" id="ARBA00004975"/>
    </source>
</evidence>
<evidence type="ECO:0000256" key="5">
    <source>
        <dbReference type="ARBA" id="ARBA00016634"/>
    </source>
</evidence>
<evidence type="ECO:0000256" key="6">
    <source>
        <dbReference type="ARBA" id="ARBA00022679"/>
    </source>
</evidence>
<dbReference type="GO" id="GO:0016597">
    <property type="term" value="F:amino acid binding"/>
    <property type="evidence" value="ECO:0007669"/>
    <property type="project" value="InterPro"/>
</dbReference>
<evidence type="ECO:0000259" key="10">
    <source>
        <dbReference type="Pfam" id="PF02729"/>
    </source>
</evidence>
<sequence length="311" mass="33920">MIKTKVQHHLEVTDLTADELHQLLDEAAVLKKQHHEKKINKDLEGQTLAMIFDKSSTRTRVSFEAGMTQMGGHAIFLSPEDTQIGRGESAADTARVLSGYVDAVMIRTFSHEMVQEFAAYSSVPVINGLTDIHHPTQVLADLLTIKEQKGTLQGLTAAFTGDGYNNMTHSLMQGMALAGIDFRVACPAGYEPDQTIMENASALAAAHGGSLMITKDPEEAVNGADILITDVWASMGMEAEADTRKKTFMPYQINAELASLAADDYIFMHCLPAHRGEEVTANVIDGAHSVVFNEAENRLHAQKALLKKLMI</sequence>
<evidence type="ECO:0000259" key="9">
    <source>
        <dbReference type="Pfam" id="PF00185"/>
    </source>
</evidence>